<evidence type="ECO:0000313" key="2">
    <source>
        <dbReference type="EMBL" id="OCB78722.1"/>
    </source>
</evidence>
<dbReference type="AlphaFoldDB" id="A0A1B9E9W4"/>
<feature type="domain" description="2TM" evidence="1">
    <location>
        <begin position="13"/>
        <end position="90"/>
    </location>
</feature>
<dbReference type="InterPro" id="IPR025698">
    <property type="entry name" value="2TM_dom"/>
</dbReference>
<dbReference type="Proteomes" id="UP000093510">
    <property type="component" value="Unassembled WGS sequence"/>
</dbReference>
<evidence type="ECO:0000313" key="3">
    <source>
        <dbReference type="Proteomes" id="UP000093510"/>
    </source>
</evidence>
<dbReference type="OrthoDB" id="8965954at2"/>
<sequence length="100" mass="12260">MQNTTTNQQHWQQVQKQAQQIQIWYTKCRGYLLINTGLVVLNLWTSPDSLWFYWPMLGWGIGLFFQAKKAFNWPFFLGKNWEHKKIQRILDQQTQQRQWE</sequence>
<protein>
    <recommendedName>
        <fullName evidence="1">2TM domain-containing protein</fullName>
    </recommendedName>
</protein>
<name>A0A1B9E9W4_9FLAO</name>
<keyword evidence="3" id="KW-1185">Reference proteome</keyword>
<dbReference type="Pfam" id="PF13239">
    <property type="entry name" value="2TM"/>
    <property type="match status" value="1"/>
</dbReference>
<evidence type="ECO:0000259" key="1">
    <source>
        <dbReference type="Pfam" id="PF13239"/>
    </source>
</evidence>
<gene>
    <name evidence="2" type="ORF">LPBF_01640</name>
</gene>
<dbReference type="STRING" id="1763534.GCA_001831475_01632"/>
<dbReference type="EMBL" id="LVEP01000002">
    <property type="protein sequence ID" value="OCB78722.1"/>
    <property type="molecule type" value="Genomic_DNA"/>
</dbReference>
<accession>A0A1B9E9W4</accession>
<proteinExistence type="predicted"/>
<reference evidence="2 3" key="1">
    <citation type="submission" date="2016-03" db="EMBL/GenBank/DDBJ databases">
        <authorList>
            <person name="Ploux O."/>
        </authorList>
    </citation>
    <scope>NUCLEOTIDE SEQUENCE [LARGE SCALE GENOMIC DNA]</scope>
    <source>
        <strain evidence="2 3">LPB0076</strain>
    </source>
</reference>
<dbReference type="RefSeq" id="WP_066331606.1">
    <property type="nucleotide sequence ID" value="NZ_CP017688.1"/>
</dbReference>
<organism evidence="2 3">
    <name type="scientific">Flavobacterium crassostreae</name>
    <dbReference type="NCBI Taxonomy" id="1763534"/>
    <lineage>
        <taxon>Bacteria</taxon>
        <taxon>Pseudomonadati</taxon>
        <taxon>Bacteroidota</taxon>
        <taxon>Flavobacteriia</taxon>
        <taxon>Flavobacteriales</taxon>
        <taxon>Flavobacteriaceae</taxon>
        <taxon>Flavobacterium</taxon>
    </lineage>
</organism>
<comment type="caution">
    <text evidence="2">The sequence shown here is derived from an EMBL/GenBank/DDBJ whole genome shotgun (WGS) entry which is preliminary data.</text>
</comment>